<organism evidence="1 2">
    <name type="scientific">Senna tora</name>
    <dbReference type="NCBI Taxonomy" id="362788"/>
    <lineage>
        <taxon>Eukaryota</taxon>
        <taxon>Viridiplantae</taxon>
        <taxon>Streptophyta</taxon>
        <taxon>Embryophyta</taxon>
        <taxon>Tracheophyta</taxon>
        <taxon>Spermatophyta</taxon>
        <taxon>Magnoliopsida</taxon>
        <taxon>eudicotyledons</taxon>
        <taxon>Gunneridae</taxon>
        <taxon>Pentapetalae</taxon>
        <taxon>rosids</taxon>
        <taxon>fabids</taxon>
        <taxon>Fabales</taxon>
        <taxon>Fabaceae</taxon>
        <taxon>Caesalpinioideae</taxon>
        <taxon>Cassia clade</taxon>
        <taxon>Senna</taxon>
    </lineage>
</organism>
<dbReference type="EMBL" id="JAAIUW010000002">
    <property type="protein sequence ID" value="KAF7840753.1"/>
    <property type="molecule type" value="Genomic_DNA"/>
</dbReference>
<dbReference type="AlphaFoldDB" id="A0A834XAN6"/>
<dbReference type="Proteomes" id="UP000634136">
    <property type="component" value="Unassembled WGS sequence"/>
</dbReference>
<comment type="caution">
    <text evidence="1">The sequence shown here is derived from an EMBL/GenBank/DDBJ whole genome shotgun (WGS) entry which is preliminary data.</text>
</comment>
<accession>A0A834XAN6</accession>
<protein>
    <submittedName>
        <fullName evidence="1">Uncharacterized protein</fullName>
    </submittedName>
</protein>
<gene>
    <name evidence="1" type="ORF">G2W53_003051</name>
</gene>
<keyword evidence="2" id="KW-1185">Reference proteome</keyword>
<proteinExistence type="predicted"/>
<reference evidence="1" key="1">
    <citation type="submission" date="2020-09" db="EMBL/GenBank/DDBJ databases">
        <title>Genome-Enabled Discovery of Anthraquinone Biosynthesis in Senna tora.</title>
        <authorList>
            <person name="Kang S.-H."/>
            <person name="Pandey R.P."/>
            <person name="Lee C.-M."/>
            <person name="Sim J.-S."/>
            <person name="Jeong J.-T."/>
            <person name="Choi B.-S."/>
            <person name="Jung M."/>
            <person name="Ginzburg D."/>
            <person name="Zhao K."/>
            <person name="Won S.Y."/>
            <person name="Oh T.-J."/>
            <person name="Yu Y."/>
            <person name="Kim N.-H."/>
            <person name="Lee O.R."/>
            <person name="Lee T.-H."/>
            <person name="Bashyal P."/>
            <person name="Kim T.-S."/>
            <person name="Lee W.-H."/>
            <person name="Kawkins C."/>
            <person name="Kim C.-K."/>
            <person name="Kim J.S."/>
            <person name="Ahn B.O."/>
            <person name="Rhee S.Y."/>
            <person name="Sohng J.K."/>
        </authorList>
    </citation>
    <scope>NUCLEOTIDE SEQUENCE</scope>
    <source>
        <tissue evidence="1">Leaf</tissue>
    </source>
</reference>
<evidence type="ECO:0000313" key="2">
    <source>
        <dbReference type="Proteomes" id="UP000634136"/>
    </source>
</evidence>
<name>A0A834XAN6_9FABA</name>
<evidence type="ECO:0000313" key="1">
    <source>
        <dbReference type="EMBL" id="KAF7840753.1"/>
    </source>
</evidence>
<sequence>MLILAPLLPLKLLPENLGALGVMEGFESLDLKKKLEMTNTEKKGHESFTLFRPTKVTIRVFDV</sequence>